<dbReference type="Proteomes" id="UP001215503">
    <property type="component" value="Unassembled WGS sequence"/>
</dbReference>
<accession>A0ABT5YK36</accession>
<dbReference type="Pfam" id="PF09538">
    <property type="entry name" value="FYDLN_acid"/>
    <property type="match status" value="1"/>
</dbReference>
<keyword evidence="3" id="KW-1185">Reference proteome</keyword>
<dbReference type="NCBIfam" id="TIGR02300">
    <property type="entry name" value="FYDLN_acid"/>
    <property type="match status" value="1"/>
</dbReference>
<feature type="region of interest" description="Disordered" evidence="1">
    <location>
        <begin position="44"/>
        <end position="108"/>
    </location>
</feature>
<evidence type="ECO:0000313" key="2">
    <source>
        <dbReference type="EMBL" id="MDF2095223.1"/>
    </source>
</evidence>
<evidence type="ECO:0000256" key="1">
    <source>
        <dbReference type="SAM" id="MobiDB-lite"/>
    </source>
</evidence>
<feature type="compositionally biased region" description="Acidic residues" evidence="1">
    <location>
        <begin position="61"/>
        <end position="94"/>
    </location>
</feature>
<name>A0ABT5YK36_9PROT</name>
<dbReference type="RefSeq" id="WP_275820438.1">
    <property type="nucleotide sequence ID" value="NZ_JARHUD010000002.1"/>
</dbReference>
<sequence length="108" mass="11829">MAKPEWGTKRMCQSCGAKFYDFSRSPILCPSCGATFDPETLLRSRRSKASPAKAKPKVEPVEAEEPEVEEAADELADIESESVIEDTDDLDGDEDLGKVSVDDTDKES</sequence>
<dbReference type="InterPro" id="IPR012644">
    <property type="entry name" value="CHP02300_FYDLN_acid"/>
</dbReference>
<proteinExistence type="predicted"/>
<comment type="caution">
    <text evidence="2">The sequence shown here is derived from an EMBL/GenBank/DDBJ whole genome shotgun (WGS) entry which is preliminary data.</text>
</comment>
<gene>
    <name evidence="2" type="ORF">P2G67_04455</name>
</gene>
<feature type="compositionally biased region" description="Basic and acidic residues" evidence="1">
    <location>
        <begin position="95"/>
        <end position="108"/>
    </location>
</feature>
<reference evidence="2 3" key="1">
    <citation type="submission" date="2023-03" db="EMBL/GenBank/DDBJ databases">
        <title>Fodinicurvata sp. CAU 1616 isolated from sea sendiment.</title>
        <authorList>
            <person name="Kim W."/>
        </authorList>
    </citation>
    <scope>NUCLEOTIDE SEQUENCE [LARGE SCALE GENOMIC DNA]</scope>
    <source>
        <strain evidence="2 3">CAU 1616</strain>
    </source>
</reference>
<protein>
    <submittedName>
        <fullName evidence="2">TIGR02300 family protein</fullName>
    </submittedName>
</protein>
<dbReference type="EMBL" id="JARHUD010000002">
    <property type="protein sequence ID" value="MDF2095223.1"/>
    <property type="molecule type" value="Genomic_DNA"/>
</dbReference>
<evidence type="ECO:0000313" key="3">
    <source>
        <dbReference type="Proteomes" id="UP001215503"/>
    </source>
</evidence>
<organism evidence="2 3">
    <name type="scientific">Aquibaculum arenosum</name>
    <dbReference type="NCBI Taxonomy" id="3032591"/>
    <lineage>
        <taxon>Bacteria</taxon>
        <taxon>Pseudomonadati</taxon>
        <taxon>Pseudomonadota</taxon>
        <taxon>Alphaproteobacteria</taxon>
        <taxon>Rhodospirillales</taxon>
        <taxon>Rhodovibrionaceae</taxon>
        <taxon>Aquibaculum</taxon>
    </lineage>
</organism>